<dbReference type="GeneID" id="27685428"/>
<dbReference type="AlphaFoldDB" id="A0A0L0HNS4"/>
<dbReference type="InParanoid" id="A0A0L0HNS4"/>
<organism evidence="1 2">
    <name type="scientific">Spizellomyces punctatus (strain DAOM BR117)</name>
    <dbReference type="NCBI Taxonomy" id="645134"/>
    <lineage>
        <taxon>Eukaryota</taxon>
        <taxon>Fungi</taxon>
        <taxon>Fungi incertae sedis</taxon>
        <taxon>Chytridiomycota</taxon>
        <taxon>Chytridiomycota incertae sedis</taxon>
        <taxon>Chytridiomycetes</taxon>
        <taxon>Spizellomycetales</taxon>
        <taxon>Spizellomycetaceae</taxon>
        <taxon>Spizellomyces</taxon>
    </lineage>
</organism>
<evidence type="ECO:0000313" key="1">
    <source>
        <dbReference type="EMBL" id="KND02708.1"/>
    </source>
</evidence>
<dbReference type="Proteomes" id="UP000053201">
    <property type="component" value="Unassembled WGS sequence"/>
</dbReference>
<evidence type="ECO:0008006" key="3">
    <source>
        <dbReference type="Google" id="ProtNLM"/>
    </source>
</evidence>
<accession>A0A0L0HNS4</accession>
<protein>
    <recommendedName>
        <fullName evidence="3">DUF4460 domain-containing protein</fullName>
    </recommendedName>
</protein>
<reference evidence="1 2" key="1">
    <citation type="submission" date="2009-08" db="EMBL/GenBank/DDBJ databases">
        <title>The Genome Sequence of Spizellomyces punctatus strain DAOM BR117.</title>
        <authorList>
            <consortium name="The Broad Institute Genome Sequencing Platform"/>
            <person name="Russ C."/>
            <person name="Cuomo C."/>
            <person name="Shea T."/>
            <person name="Young S.K."/>
            <person name="Zeng Q."/>
            <person name="Koehrsen M."/>
            <person name="Haas B."/>
            <person name="Borodovsky M."/>
            <person name="Guigo R."/>
            <person name="Alvarado L."/>
            <person name="Berlin A."/>
            <person name="Bochicchio J."/>
            <person name="Borenstein D."/>
            <person name="Chapman S."/>
            <person name="Chen Z."/>
            <person name="Engels R."/>
            <person name="Freedman E."/>
            <person name="Gellesch M."/>
            <person name="Goldberg J."/>
            <person name="Griggs A."/>
            <person name="Gujja S."/>
            <person name="Heiman D."/>
            <person name="Hepburn T."/>
            <person name="Howarth C."/>
            <person name="Jen D."/>
            <person name="Larson L."/>
            <person name="Lewis B."/>
            <person name="Mehta T."/>
            <person name="Park D."/>
            <person name="Pearson M."/>
            <person name="Roberts A."/>
            <person name="Saif S."/>
            <person name="Shenoy N."/>
            <person name="Sisk P."/>
            <person name="Stolte C."/>
            <person name="Sykes S."/>
            <person name="Thomson T."/>
            <person name="Walk T."/>
            <person name="White J."/>
            <person name="Yandava C."/>
            <person name="Burger G."/>
            <person name="Gray M.W."/>
            <person name="Holland P.W.H."/>
            <person name="King N."/>
            <person name="Lang F.B.F."/>
            <person name="Roger A.J."/>
            <person name="Ruiz-Trillo I."/>
            <person name="Lander E."/>
            <person name="Nusbaum C."/>
        </authorList>
    </citation>
    <scope>NUCLEOTIDE SEQUENCE [LARGE SCALE GENOMIC DNA]</scope>
    <source>
        <strain evidence="1 2">DAOM BR117</strain>
    </source>
</reference>
<sequence>MGLQTPSQIVRRYLPQLARRVHPDLFAQNPTAQSTNLTSLQNLNALVSQVFPANSTNNQTPTKHYPDQDQGNDLQLVFYCRTLGSPASESPPLLIKHTLTGRKIDSTTTCISPVLLRTLSPTAKSNISAPLLAASFLALCQKAGIQVSSEDLDLLRGCVETALGGKMRGSIKRATKNAEDTNRTELRQEFSQAVREGIGGVDTTRDKMKHRSAPSKSPPMPRFIFYHSSLSSDERATAGSALMSLPSATLAGIRDIPVLIARRYAVHKDGVLIIPWDFSVETLDAFLEVEGAEVRRKFSRRAA</sequence>
<gene>
    <name evidence="1" type="ORF">SPPG_01791</name>
</gene>
<dbReference type="RefSeq" id="XP_016610747.1">
    <property type="nucleotide sequence ID" value="XM_016750104.1"/>
</dbReference>
<dbReference type="GO" id="GO:0005739">
    <property type="term" value="C:mitochondrion"/>
    <property type="evidence" value="ECO:0007669"/>
    <property type="project" value="TreeGrafter"/>
</dbReference>
<dbReference type="EMBL" id="KQ257452">
    <property type="protein sequence ID" value="KND02708.1"/>
    <property type="molecule type" value="Genomic_DNA"/>
</dbReference>
<proteinExistence type="predicted"/>
<dbReference type="InterPro" id="IPR027986">
    <property type="entry name" value="TCAIM"/>
</dbReference>
<name>A0A0L0HNS4_SPIPD</name>
<evidence type="ECO:0000313" key="2">
    <source>
        <dbReference type="Proteomes" id="UP000053201"/>
    </source>
</evidence>
<keyword evidence="2" id="KW-1185">Reference proteome</keyword>
<dbReference type="VEuPathDB" id="FungiDB:SPPG_01791"/>
<dbReference type="OrthoDB" id="2127005at2759"/>
<dbReference type="PANTHER" id="PTHR31596">
    <property type="entry name" value="T-CELL ACTIVATION INHIBITOR, MITOCHONDRIAL"/>
    <property type="match status" value="1"/>
</dbReference>
<dbReference type="PANTHER" id="PTHR31596:SF1">
    <property type="entry name" value="T-CELL ACTIVATION INHIBITOR, MITOCHONDRIAL"/>
    <property type="match status" value="1"/>
</dbReference>